<keyword evidence="3" id="KW-1003">Cell membrane</keyword>
<dbReference type="Proteomes" id="UP000002415">
    <property type="component" value="Chromosome"/>
</dbReference>
<keyword evidence="4 7" id="KW-0812">Transmembrane</keyword>
<evidence type="ECO:0000256" key="1">
    <source>
        <dbReference type="ARBA" id="ARBA00004651"/>
    </source>
</evidence>
<evidence type="ECO:0000256" key="7">
    <source>
        <dbReference type="RuleBase" id="RU363032"/>
    </source>
</evidence>
<comment type="similarity">
    <text evidence="7">Belongs to the binding-protein-dependent transport system permease family.</text>
</comment>
<evidence type="ECO:0000256" key="4">
    <source>
        <dbReference type="ARBA" id="ARBA00022692"/>
    </source>
</evidence>
<dbReference type="PANTHER" id="PTHR30151">
    <property type="entry name" value="ALKANE SULFONATE ABC TRANSPORTER-RELATED, MEMBRANE SUBUNIT"/>
    <property type="match status" value="1"/>
</dbReference>
<dbReference type="CDD" id="cd06261">
    <property type="entry name" value="TM_PBP2"/>
    <property type="match status" value="1"/>
</dbReference>
<dbReference type="Pfam" id="PF00528">
    <property type="entry name" value="BPD_transp_1"/>
    <property type="match status" value="1"/>
</dbReference>
<evidence type="ECO:0000313" key="10">
    <source>
        <dbReference type="Proteomes" id="UP000002415"/>
    </source>
</evidence>
<feature type="transmembrane region" description="Helical" evidence="7">
    <location>
        <begin position="92"/>
        <end position="114"/>
    </location>
</feature>
<reference evidence="9 10" key="1">
    <citation type="submission" date="2007-07" db="EMBL/GenBank/DDBJ databases">
        <title>Complete sequence of Fervidobacterium nodosum Rt17-B1.</title>
        <authorList>
            <consortium name="US DOE Joint Genome Institute"/>
            <person name="Copeland A."/>
            <person name="Lucas S."/>
            <person name="Lapidus A."/>
            <person name="Barry K."/>
            <person name="Glavina del Rio T."/>
            <person name="Dalin E."/>
            <person name="Tice H."/>
            <person name="Pitluck S."/>
            <person name="Saunders E."/>
            <person name="Brettin T."/>
            <person name="Bruce D."/>
            <person name="Detter J.C."/>
            <person name="Han C."/>
            <person name="Schmutz J."/>
            <person name="Larimer F."/>
            <person name="Land M."/>
            <person name="Hauser L."/>
            <person name="Kyrpides N."/>
            <person name="Mikhailova N."/>
            <person name="Nelson K."/>
            <person name="Gogarten J.P."/>
            <person name="Noll K."/>
            <person name="Richardson P."/>
        </authorList>
    </citation>
    <scope>NUCLEOTIDE SEQUENCE [LARGE SCALE GENOMIC DNA]</scope>
    <source>
        <strain evidence="10">ATCC 35602 / DSM 5306 / Rt17-B1</strain>
    </source>
</reference>
<dbReference type="RefSeq" id="WP_011993431.1">
    <property type="nucleotide sequence ID" value="NC_009718.1"/>
</dbReference>
<evidence type="ECO:0000256" key="6">
    <source>
        <dbReference type="ARBA" id="ARBA00023136"/>
    </source>
</evidence>
<gene>
    <name evidence="9" type="ordered locus">Fnod_0242</name>
</gene>
<dbReference type="GO" id="GO:0055085">
    <property type="term" value="P:transmembrane transport"/>
    <property type="evidence" value="ECO:0007669"/>
    <property type="project" value="InterPro"/>
</dbReference>
<dbReference type="GO" id="GO:0005886">
    <property type="term" value="C:plasma membrane"/>
    <property type="evidence" value="ECO:0007669"/>
    <property type="project" value="UniProtKB-SubCell"/>
</dbReference>
<dbReference type="KEGG" id="fno:Fnod_0242"/>
<dbReference type="OrthoDB" id="9796361at2"/>
<dbReference type="eggNOG" id="COG0600">
    <property type="taxonomic scope" value="Bacteria"/>
</dbReference>
<keyword evidence="6 7" id="KW-0472">Membrane</keyword>
<organism evidence="9 10">
    <name type="scientific">Fervidobacterium nodosum (strain ATCC 35602 / DSM 5306 / Rt17-B1)</name>
    <dbReference type="NCBI Taxonomy" id="381764"/>
    <lineage>
        <taxon>Bacteria</taxon>
        <taxon>Thermotogati</taxon>
        <taxon>Thermotogota</taxon>
        <taxon>Thermotogae</taxon>
        <taxon>Thermotogales</taxon>
        <taxon>Fervidobacteriaceae</taxon>
        <taxon>Fervidobacterium</taxon>
    </lineage>
</organism>
<feature type="domain" description="ABC transmembrane type-1" evidence="8">
    <location>
        <begin position="54"/>
        <end position="234"/>
    </location>
</feature>
<evidence type="ECO:0000256" key="3">
    <source>
        <dbReference type="ARBA" id="ARBA00022475"/>
    </source>
</evidence>
<accession>A7HJM6</accession>
<feature type="transmembrane region" description="Helical" evidence="7">
    <location>
        <begin position="120"/>
        <end position="139"/>
    </location>
</feature>
<name>A7HJM6_FERNB</name>
<dbReference type="PANTHER" id="PTHR30151:SF38">
    <property type="entry name" value="ALIPHATIC SULFONATES TRANSPORT PERMEASE PROTEIN SSUC-RELATED"/>
    <property type="match status" value="1"/>
</dbReference>
<dbReference type="SUPFAM" id="SSF161098">
    <property type="entry name" value="MetI-like"/>
    <property type="match status" value="1"/>
</dbReference>
<feature type="transmembrane region" description="Helical" evidence="7">
    <location>
        <begin position="7"/>
        <end position="25"/>
    </location>
</feature>
<sequence>MQKRINYLIGIVVIFLIWTIASYFINSQLILPDPLVILRTMLQELSKDILWNSLFYTLLKVVVVLFLTVLFGVFIGFIIGLNETLYEIFRPFVLFIQAFPIITWLALVMFIWGIGWTGPVVVSFLSLLPHAILSTAIGIQTTDKRLIEMAQVYNVKRSKVVKDIYLGSILPQFVSTIQVVIGNVWKVVVVSEYMCGDKGIGVLIAWARQSVSVEKVYAYTMIIITIGLFVENFVNVVTKKAIQKWSIA</sequence>
<proteinExistence type="inferred from homology"/>
<feature type="transmembrane region" description="Helical" evidence="7">
    <location>
        <begin position="216"/>
        <end position="237"/>
    </location>
</feature>
<dbReference type="HOGENOM" id="CLU_046113_4_1_0"/>
<feature type="transmembrane region" description="Helical" evidence="7">
    <location>
        <begin position="164"/>
        <end position="185"/>
    </location>
</feature>
<keyword evidence="10" id="KW-1185">Reference proteome</keyword>
<protein>
    <submittedName>
        <fullName evidence="9">Binding-protein-dependent transport systems inner membrane component</fullName>
    </submittedName>
</protein>
<reference evidence="9 10" key="2">
    <citation type="journal article" date="2009" name="Proc. Natl. Acad. Sci. U.S.A.">
        <title>On the chimeric nature, thermophilic origin, and phylogenetic placement of the Thermotogales.</title>
        <authorList>
            <person name="Zhaxybayeva O."/>
            <person name="Swithers K.S."/>
            <person name="Lapierre P."/>
            <person name="Fournier G.P."/>
            <person name="Bickhart D.M."/>
            <person name="DeBoy R.T."/>
            <person name="Nelson K.E."/>
            <person name="Nesbo C.L."/>
            <person name="Doolittle W.F."/>
            <person name="Gogarten J.P."/>
            <person name="Noll K.M."/>
        </authorList>
    </citation>
    <scope>NUCLEOTIDE SEQUENCE [LARGE SCALE GENOMIC DNA]</scope>
    <source>
        <strain evidence="10">ATCC 35602 / DSM 5306 / Rt17-B1</strain>
    </source>
</reference>
<evidence type="ECO:0000256" key="2">
    <source>
        <dbReference type="ARBA" id="ARBA00022448"/>
    </source>
</evidence>
<keyword evidence="2 7" id="KW-0813">Transport</keyword>
<dbReference type="AlphaFoldDB" id="A7HJM6"/>
<dbReference type="InterPro" id="IPR000515">
    <property type="entry name" value="MetI-like"/>
</dbReference>
<dbReference type="PROSITE" id="PS50928">
    <property type="entry name" value="ABC_TM1"/>
    <property type="match status" value="1"/>
</dbReference>
<keyword evidence="5 7" id="KW-1133">Transmembrane helix</keyword>
<dbReference type="Gene3D" id="1.10.3720.10">
    <property type="entry name" value="MetI-like"/>
    <property type="match status" value="1"/>
</dbReference>
<evidence type="ECO:0000259" key="8">
    <source>
        <dbReference type="PROSITE" id="PS50928"/>
    </source>
</evidence>
<dbReference type="STRING" id="381764.Fnod_0242"/>
<evidence type="ECO:0000313" key="9">
    <source>
        <dbReference type="EMBL" id="ABS60109.1"/>
    </source>
</evidence>
<evidence type="ECO:0000256" key="5">
    <source>
        <dbReference type="ARBA" id="ARBA00022989"/>
    </source>
</evidence>
<feature type="transmembrane region" description="Helical" evidence="7">
    <location>
        <begin position="54"/>
        <end position="80"/>
    </location>
</feature>
<comment type="subcellular location">
    <subcellularLocation>
        <location evidence="1 7">Cell membrane</location>
        <topology evidence="1 7">Multi-pass membrane protein</topology>
    </subcellularLocation>
</comment>
<dbReference type="EMBL" id="CP000771">
    <property type="protein sequence ID" value="ABS60109.1"/>
    <property type="molecule type" value="Genomic_DNA"/>
</dbReference>
<dbReference type="InterPro" id="IPR035906">
    <property type="entry name" value="MetI-like_sf"/>
</dbReference>